<organism evidence="2 3">
    <name type="scientific">Nostoc sphaeroides CCNUC1</name>
    <dbReference type="NCBI Taxonomy" id="2653204"/>
    <lineage>
        <taxon>Bacteria</taxon>
        <taxon>Bacillati</taxon>
        <taxon>Cyanobacteriota</taxon>
        <taxon>Cyanophyceae</taxon>
        <taxon>Nostocales</taxon>
        <taxon>Nostocaceae</taxon>
        <taxon>Nostoc</taxon>
    </lineage>
</organism>
<dbReference type="KEGG" id="nsh:GXM_09690"/>
<protein>
    <submittedName>
        <fullName evidence="2">Uncharacterized protein</fullName>
    </submittedName>
</protein>
<dbReference type="RefSeq" id="WP_152592355.1">
    <property type="nucleotide sequence ID" value="NZ_CP045227.1"/>
</dbReference>
<evidence type="ECO:0000313" key="2">
    <source>
        <dbReference type="EMBL" id="QFS52196.1"/>
    </source>
</evidence>
<feature type="compositionally biased region" description="Polar residues" evidence="1">
    <location>
        <begin position="31"/>
        <end position="42"/>
    </location>
</feature>
<accession>A0A5P8WJ80</accession>
<sequence>MAGMMKSTKRSPKPQQPKLKHPHSKPEQIPAANQSEGESLNVTDEPIELTPDAQEAINITLLSDRSSADNSSQPFQGQRTSKPRVENSEYSERFQHVRFIDCDKAVRRIIFECWHCQQGILCEFTGEPVVGEYNGRPSIIQIKVKCPDCEQTAIRLSTGEVLKGNSDSFSLEIKSFQLAK</sequence>
<evidence type="ECO:0000256" key="1">
    <source>
        <dbReference type="SAM" id="MobiDB-lite"/>
    </source>
</evidence>
<feature type="region of interest" description="Disordered" evidence="1">
    <location>
        <begin position="1"/>
        <end position="88"/>
    </location>
</feature>
<evidence type="ECO:0000313" key="3">
    <source>
        <dbReference type="Proteomes" id="UP000326678"/>
    </source>
</evidence>
<dbReference type="AlphaFoldDB" id="A0A5P8WJ80"/>
<dbReference type="Proteomes" id="UP000326678">
    <property type="component" value="Chromosome Gxm2"/>
</dbReference>
<dbReference type="EMBL" id="CP045227">
    <property type="protein sequence ID" value="QFS52196.1"/>
    <property type="molecule type" value="Genomic_DNA"/>
</dbReference>
<proteinExistence type="predicted"/>
<keyword evidence="3" id="KW-1185">Reference proteome</keyword>
<gene>
    <name evidence="2" type="ORF">GXM_09690</name>
</gene>
<name>A0A5P8WJ80_9NOSO</name>
<reference evidence="2 3" key="1">
    <citation type="submission" date="2019-10" db="EMBL/GenBank/DDBJ databases">
        <title>Genomic and transcriptomic insights into the perfect genentic adaptation of a filamentous nitrogen-fixing cyanobacterium to rice fields.</title>
        <authorList>
            <person name="Chen Z."/>
        </authorList>
    </citation>
    <scope>NUCLEOTIDE SEQUENCE [LARGE SCALE GENOMIC DNA]</scope>
    <source>
        <strain evidence="2">CCNUC1</strain>
    </source>
</reference>
<feature type="compositionally biased region" description="Basic residues" evidence="1">
    <location>
        <begin position="7"/>
        <end position="23"/>
    </location>
</feature>
<feature type="compositionally biased region" description="Polar residues" evidence="1">
    <location>
        <begin position="60"/>
        <end position="80"/>
    </location>
</feature>